<keyword evidence="2" id="KW-1185">Reference proteome</keyword>
<protein>
    <submittedName>
        <fullName evidence="1">Uncharacterized protein</fullName>
    </submittedName>
</protein>
<accession>A0AAN9MWN9</accession>
<name>A0AAN9MWN9_CANGL</name>
<dbReference type="AlphaFoldDB" id="A0AAN9MWN9"/>
<proteinExistence type="predicted"/>
<reference evidence="1 2" key="1">
    <citation type="submission" date="2024-01" db="EMBL/GenBank/DDBJ databases">
        <title>The genomes of 5 underutilized Papilionoideae crops provide insights into root nodulation and disease resistanc.</title>
        <authorList>
            <person name="Jiang F."/>
        </authorList>
    </citation>
    <scope>NUCLEOTIDE SEQUENCE [LARGE SCALE GENOMIC DNA]</scope>
    <source>
        <strain evidence="1">LVBAO_FW01</strain>
        <tissue evidence="1">Leaves</tissue>
    </source>
</reference>
<dbReference type="Proteomes" id="UP001367508">
    <property type="component" value="Unassembled WGS sequence"/>
</dbReference>
<comment type="caution">
    <text evidence="1">The sequence shown here is derived from an EMBL/GenBank/DDBJ whole genome shotgun (WGS) entry which is preliminary data.</text>
</comment>
<sequence length="151" mass="17629">MLFITVCSRWWESWYMDDLLGLGRLSCILASFNKVAQLYYPWHCFTTILVLGKSCSWVSRFGDRFINTNRIAIVKVCTSNNPRQPPSWLKRYKREITLMQGTINHTDLSAQVITIRLSLDLISCMNQYGRMQRIIPILNLPGILAREDRKI</sequence>
<organism evidence="1 2">
    <name type="scientific">Canavalia gladiata</name>
    <name type="common">Sword bean</name>
    <name type="synonym">Dolichos gladiatus</name>
    <dbReference type="NCBI Taxonomy" id="3824"/>
    <lineage>
        <taxon>Eukaryota</taxon>
        <taxon>Viridiplantae</taxon>
        <taxon>Streptophyta</taxon>
        <taxon>Embryophyta</taxon>
        <taxon>Tracheophyta</taxon>
        <taxon>Spermatophyta</taxon>
        <taxon>Magnoliopsida</taxon>
        <taxon>eudicotyledons</taxon>
        <taxon>Gunneridae</taxon>
        <taxon>Pentapetalae</taxon>
        <taxon>rosids</taxon>
        <taxon>fabids</taxon>
        <taxon>Fabales</taxon>
        <taxon>Fabaceae</taxon>
        <taxon>Papilionoideae</taxon>
        <taxon>50 kb inversion clade</taxon>
        <taxon>NPAAA clade</taxon>
        <taxon>indigoferoid/millettioid clade</taxon>
        <taxon>Phaseoleae</taxon>
        <taxon>Canavalia</taxon>
    </lineage>
</organism>
<gene>
    <name evidence="1" type="ORF">VNO77_04537</name>
</gene>
<evidence type="ECO:0000313" key="1">
    <source>
        <dbReference type="EMBL" id="KAK7362425.1"/>
    </source>
</evidence>
<evidence type="ECO:0000313" key="2">
    <source>
        <dbReference type="Proteomes" id="UP001367508"/>
    </source>
</evidence>
<dbReference type="EMBL" id="JAYMYQ010000001">
    <property type="protein sequence ID" value="KAK7362425.1"/>
    <property type="molecule type" value="Genomic_DNA"/>
</dbReference>